<gene>
    <name evidence="1" type="ORF">OGX73_05085</name>
</gene>
<sequence length="189" mass="22437">MKFNHKADYALQRQLLTHQDRLFASYSKLMMLRIDFAYLKESDSFESADIHQITADMTHLIEQVNELVGVVGFAWVLEYGEAHRFHIHAVFYINGQRYQRVWNFWQDIRAIWKAVTEGEGYAYHCTPQAHYRVQGERVIAHDDVRGRQGLQHVLKYLAKESQRTPRRVYQYSDVPEKQKGGRKRRVNSH</sequence>
<name>A0AAW6UEK5_PRORE</name>
<comment type="caution">
    <text evidence="1">The sequence shown here is derived from an EMBL/GenBank/DDBJ whole genome shotgun (WGS) entry which is preliminary data.</text>
</comment>
<accession>A0AAW6UEK5</accession>
<dbReference type="AlphaFoldDB" id="A0AAW6UEK5"/>
<dbReference type="RefSeq" id="WP_283026768.1">
    <property type="nucleotide sequence ID" value="NZ_JAOWIN010000002.1"/>
</dbReference>
<proteinExistence type="predicted"/>
<dbReference type="EMBL" id="JAOWIN010000002">
    <property type="protein sequence ID" value="MDI9091994.1"/>
    <property type="molecule type" value="Genomic_DNA"/>
</dbReference>
<evidence type="ECO:0000313" key="2">
    <source>
        <dbReference type="Proteomes" id="UP001159001"/>
    </source>
</evidence>
<protein>
    <submittedName>
        <fullName evidence="1">Inovirus Gp2 family protein</fullName>
    </submittedName>
</protein>
<reference evidence="1" key="1">
    <citation type="submission" date="2022-10" db="EMBL/GenBank/DDBJ databases">
        <title>Bacterial isolates recovered from the One Health project in Brazil.</title>
        <authorList>
            <person name="Valiatti T.B."/>
            <person name="Santos F."/>
            <person name="Cayo R."/>
            <person name="Gales A.C."/>
        </authorList>
    </citation>
    <scope>NUCLEOTIDE SEQUENCE</scope>
    <source>
        <strain evidence="1">PVR188</strain>
    </source>
</reference>
<organism evidence="1 2">
    <name type="scientific">Providencia rettgeri</name>
    <dbReference type="NCBI Taxonomy" id="587"/>
    <lineage>
        <taxon>Bacteria</taxon>
        <taxon>Pseudomonadati</taxon>
        <taxon>Pseudomonadota</taxon>
        <taxon>Gammaproteobacteria</taxon>
        <taxon>Enterobacterales</taxon>
        <taxon>Morganellaceae</taxon>
        <taxon>Providencia</taxon>
    </lineage>
</organism>
<evidence type="ECO:0000313" key="1">
    <source>
        <dbReference type="EMBL" id="MDI9091994.1"/>
    </source>
</evidence>
<dbReference type="Proteomes" id="UP001159001">
    <property type="component" value="Unassembled WGS sequence"/>
</dbReference>